<gene>
    <name evidence="4 6 7" type="ORF">SRAE_0000041800</name>
</gene>
<accession>A0A090KZL7</accession>
<dbReference type="PANTHER" id="PTHR22852">
    <property type="entry name" value="LETHAL 2 DENTICLELESS PROTEIN RETINOIC ACID-REGULATED NUCLEAR MATRIX-ASSOCIATED PROTEIN"/>
    <property type="match status" value="1"/>
</dbReference>
<evidence type="ECO:0000313" key="5">
    <source>
        <dbReference type="Proteomes" id="UP000035682"/>
    </source>
</evidence>
<dbReference type="GO" id="GO:0043161">
    <property type="term" value="P:proteasome-mediated ubiquitin-dependent protein catabolic process"/>
    <property type="evidence" value="ECO:0007669"/>
    <property type="project" value="TreeGrafter"/>
</dbReference>
<dbReference type="GeneID" id="36373660"/>
<dbReference type="OMA" id="THQENTY"/>
<sequence>MEHEVLAGEFCKNVNTPEIFAVGLHDGTVIVGNANKANKSISENCLFNHLSKHRTHVNAVSFVKDDSKLISISSEDPVFLRDINTEKPLECFTTNISLLKCLALNPIQKNVFIVGGRDNSIAIFDIRSRESVLSRSLKHFGDNKITYLSQPHWQFCKNSTSKVTNKNNSKDMIISTLSSITFINEWQFLTGSSVSLTEPVFTYKMPTSKRDYGIAHIAKDPKRSSFYAACTNNEIFIFSSDGALEDPMYTMINNIGEGINYSSRLAISPISDHLLVGTSLDCVKTFNLSSLYSRNRKNDSNLESNLPYSKYLLQGHDTETNIVNYSIDGKYILSGSSSNIRIWEYGWDKNFIMTGEELNQVEKPTRVYESNSNLSQPHLNFTFPTSKLGLQSNSTTSSITPKRKETISKRKLLEKNENTSIKKGRFFPLFNNVNKIDEF</sequence>
<dbReference type="InterPro" id="IPR015943">
    <property type="entry name" value="WD40/YVTN_repeat-like_dom_sf"/>
</dbReference>
<dbReference type="RefSeq" id="XP_024500501.1">
    <property type="nucleotide sequence ID" value="XM_024646306.1"/>
</dbReference>
<organism evidence="4">
    <name type="scientific">Strongyloides ratti</name>
    <name type="common">Parasitic roundworm</name>
    <dbReference type="NCBI Taxonomy" id="34506"/>
    <lineage>
        <taxon>Eukaryota</taxon>
        <taxon>Metazoa</taxon>
        <taxon>Ecdysozoa</taxon>
        <taxon>Nematoda</taxon>
        <taxon>Chromadorea</taxon>
        <taxon>Rhabditida</taxon>
        <taxon>Tylenchina</taxon>
        <taxon>Panagrolaimomorpha</taxon>
        <taxon>Strongyloidoidea</taxon>
        <taxon>Strongyloididae</taxon>
        <taxon>Strongyloides</taxon>
    </lineage>
</organism>
<evidence type="ECO:0000256" key="3">
    <source>
        <dbReference type="ARBA" id="ARBA00043952"/>
    </source>
</evidence>
<evidence type="ECO:0000313" key="4">
    <source>
        <dbReference type="EMBL" id="CEF61292.1"/>
    </source>
</evidence>
<dbReference type="SMART" id="SM00320">
    <property type="entry name" value="WD40"/>
    <property type="match status" value="4"/>
</dbReference>
<comment type="pathway">
    <text evidence="3">Protein modification.</text>
</comment>
<dbReference type="CTD" id="36373660"/>
<reference evidence="4" key="2">
    <citation type="submission" date="2014-09" db="EMBL/GenBank/DDBJ databases">
        <authorList>
            <person name="Aslett A.Martin."/>
        </authorList>
    </citation>
    <scope>NUCLEOTIDE SEQUENCE</scope>
    <source>
        <strain evidence="4">ED321 Heterogonic</strain>
    </source>
</reference>
<reference evidence="6" key="3">
    <citation type="submission" date="2020-12" db="UniProtKB">
        <authorList>
            <consortium name="WormBaseParasite"/>
        </authorList>
    </citation>
    <scope>IDENTIFICATION</scope>
</reference>
<dbReference type="InterPro" id="IPR051865">
    <property type="entry name" value="WD-repeat_CDT2_adapter"/>
</dbReference>
<dbReference type="Gene3D" id="2.130.10.10">
    <property type="entry name" value="YVTN repeat-like/Quinoprotein amine dehydrogenase"/>
    <property type="match status" value="2"/>
</dbReference>
<dbReference type="EMBL" id="LN609406">
    <property type="protein sequence ID" value="CEF61292.1"/>
    <property type="molecule type" value="Genomic_DNA"/>
</dbReference>
<reference evidence="5" key="1">
    <citation type="submission" date="2014-09" db="EMBL/GenBank/DDBJ databases">
        <authorList>
            <person name="Martin A.A."/>
        </authorList>
    </citation>
    <scope>NUCLEOTIDE SEQUENCE</scope>
    <source>
        <strain evidence="5">ED321</strain>
    </source>
</reference>
<evidence type="ECO:0000313" key="6">
    <source>
        <dbReference type="WBParaSite" id="SRAE_0000041800.1"/>
    </source>
</evidence>
<dbReference type="WormBase" id="SRAE_0000041800">
    <property type="protein sequence ID" value="SRP06649"/>
    <property type="gene ID" value="WBGene00256162"/>
</dbReference>
<dbReference type="AlphaFoldDB" id="A0A090KZL7"/>
<evidence type="ECO:0000256" key="1">
    <source>
        <dbReference type="ARBA" id="ARBA00022786"/>
    </source>
</evidence>
<dbReference type="GO" id="GO:0005634">
    <property type="term" value="C:nucleus"/>
    <property type="evidence" value="ECO:0007669"/>
    <property type="project" value="TreeGrafter"/>
</dbReference>
<dbReference type="PANTHER" id="PTHR22852:SF0">
    <property type="entry name" value="DENTICLELESS PROTEIN HOMOLOG"/>
    <property type="match status" value="1"/>
</dbReference>
<keyword evidence="5" id="KW-1185">Reference proteome</keyword>
<dbReference type="InterPro" id="IPR001680">
    <property type="entry name" value="WD40_rpt"/>
</dbReference>
<dbReference type="OrthoDB" id="2096344at2759"/>
<protein>
    <submittedName>
        <fullName evidence="4 6">Denticleless protein homolog</fullName>
    </submittedName>
</protein>
<dbReference type="WBParaSite" id="SRAE_0000041800.1">
    <property type="protein sequence ID" value="SRAE_0000041800.1"/>
    <property type="gene ID" value="WBGene00256162"/>
</dbReference>
<keyword evidence="1" id="KW-0833">Ubl conjugation pathway</keyword>
<dbReference type="SUPFAM" id="SSF101908">
    <property type="entry name" value="Putative isomerase YbhE"/>
    <property type="match status" value="1"/>
</dbReference>
<dbReference type="Proteomes" id="UP000035682">
    <property type="component" value="Unplaced"/>
</dbReference>
<evidence type="ECO:0000256" key="2">
    <source>
        <dbReference type="ARBA" id="ARBA00038344"/>
    </source>
</evidence>
<name>A0A090KZL7_STRRB</name>
<proteinExistence type="inferred from homology"/>
<evidence type="ECO:0000313" key="7">
    <source>
        <dbReference type="WormBase" id="SRAE_0000041800"/>
    </source>
</evidence>
<dbReference type="Pfam" id="PF00400">
    <property type="entry name" value="WD40"/>
    <property type="match status" value="1"/>
</dbReference>
<comment type="similarity">
    <text evidence="2">Belongs to the WD repeat cdt2 family.</text>
</comment>
<dbReference type="GO" id="GO:0030674">
    <property type="term" value="F:protein-macromolecule adaptor activity"/>
    <property type="evidence" value="ECO:0007669"/>
    <property type="project" value="TreeGrafter"/>
</dbReference>